<evidence type="ECO:0000256" key="1">
    <source>
        <dbReference type="SAM" id="MobiDB-lite"/>
    </source>
</evidence>
<dbReference type="AlphaFoldDB" id="A0AAV2K8E6"/>
<feature type="compositionally biased region" description="Polar residues" evidence="1">
    <location>
        <begin position="161"/>
        <end position="172"/>
    </location>
</feature>
<dbReference type="EMBL" id="OZ035839">
    <property type="protein sequence ID" value="CAL1585153.1"/>
    <property type="molecule type" value="Genomic_DNA"/>
</dbReference>
<protein>
    <submittedName>
        <fullName evidence="2">Uncharacterized protein</fullName>
    </submittedName>
</protein>
<evidence type="ECO:0000313" key="3">
    <source>
        <dbReference type="Proteomes" id="UP001497482"/>
    </source>
</evidence>
<accession>A0AAV2K8E6</accession>
<reference evidence="2 3" key="1">
    <citation type="submission" date="2024-04" db="EMBL/GenBank/DDBJ databases">
        <authorList>
            <person name="Waldvogel A.-M."/>
            <person name="Schoenle A."/>
        </authorList>
    </citation>
    <scope>NUCLEOTIDE SEQUENCE [LARGE SCALE GENOMIC DNA]</scope>
</reference>
<proteinExistence type="predicted"/>
<gene>
    <name evidence="2" type="ORF">KC01_LOCUS15396</name>
</gene>
<sequence>MIPKQPHLAPLIKSDPGSDRFPPRLKTQTSNDLNALRSVSVHSTAHSIHRSNHKVLQTQSSNVPHHTPLQGSPPNVPTIRTEVHLIPASLSHEPTESQTPRFPPNRDQWYRPTEKPQHSQRRHIRADLPTLSAPVTQPAPSPGLLTQSEKPPHSSRLMGSGPTTNLVSSRSSPEPGVLASGRFVPIISGLSSNQL</sequence>
<feature type="compositionally biased region" description="Basic and acidic residues" evidence="1">
    <location>
        <begin position="108"/>
        <end position="117"/>
    </location>
</feature>
<name>A0AAV2K8E6_KNICA</name>
<feature type="compositionally biased region" description="Polar residues" evidence="1">
    <location>
        <begin position="54"/>
        <end position="73"/>
    </location>
</feature>
<evidence type="ECO:0000313" key="2">
    <source>
        <dbReference type="EMBL" id="CAL1585153.1"/>
    </source>
</evidence>
<dbReference type="Proteomes" id="UP001497482">
    <property type="component" value="Chromosome 17"/>
</dbReference>
<feature type="region of interest" description="Disordered" evidence="1">
    <location>
        <begin position="1"/>
        <end position="180"/>
    </location>
</feature>
<organism evidence="2 3">
    <name type="scientific">Knipowitschia caucasica</name>
    <name type="common">Caucasian dwarf goby</name>
    <name type="synonym">Pomatoschistus caucasicus</name>
    <dbReference type="NCBI Taxonomy" id="637954"/>
    <lineage>
        <taxon>Eukaryota</taxon>
        <taxon>Metazoa</taxon>
        <taxon>Chordata</taxon>
        <taxon>Craniata</taxon>
        <taxon>Vertebrata</taxon>
        <taxon>Euteleostomi</taxon>
        <taxon>Actinopterygii</taxon>
        <taxon>Neopterygii</taxon>
        <taxon>Teleostei</taxon>
        <taxon>Neoteleostei</taxon>
        <taxon>Acanthomorphata</taxon>
        <taxon>Gobiaria</taxon>
        <taxon>Gobiiformes</taxon>
        <taxon>Gobioidei</taxon>
        <taxon>Gobiidae</taxon>
        <taxon>Gobiinae</taxon>
        <taxon>Knipowitschia</taxon>
    </lineage>
</organism>
<keyword evidence="3" id="KW-1185">Reference proteome</keyword>